<evidence type="ECO:0000256" key="1">
    <source>
        <dbReference type="SAM" id="Phobius"/>
    </source>
</evidence>
<keyword evidence="3" id="KW-1185">Reference proteome</keyword>
<dbReference type="EMBL" id="UYYA01005275">
    <property type="protein sequence ID" value="VDM64453.1"/>
    <property type="molecule type" value="Genomic_DNA"/>
</dbReference>
<dbReference type="Proteomes" id="UP000267027">
    <property type="component" value="Unassembled WGS sequence"/>
</dbReference>
<reference evidence="4" key="1">
    <citation type="submission" date="2017-02" db="UniProtKB">
        <authorList>
            <consortium name="WormBaseParasite"/>
        </authorList>
    </citation>
    <scope>IDENTIFICATION</scope>
</reference>
<feature type="transmembrane region" description="Helical" evidence="1">
    <location>
        <begin position="189"/>
        <end position="212"/>
    </location>
</feature>
<keyword evidence="1" id="KW-0472">Membrane</keyword>
<accession>A0A0R3Q1H9</accession>
<sequence length="296" mass="32821">MTSAHHLIRVQGGIPHLITNSGKICIEVKSTHGLPHVDGLLPPFIVPVNQFANVGPDKETWAKAICCRKPSVLVLKMKIPSEMDLKSFDLTRNLTSSLSELVRESILRVKRGKRSLPERFLREYLVKVHRIERIGNSMNVIFSPVQTDVDSKILENDLSSLDLNYLTRFLTFPVLSAVAPANTDSHLNFIVLGILSSLLSIAFLCILFRSILKDFAKTVRFHIYWIHFRKKKNGVLASADDGNGDGGDDCGGNGMAVSENDVDSVVDGDGEDVDGRTLLRSTRFTLHTLRTVSIES</sequence>
<protein>
    <submittedName>
        <fullName evidence="4">Glucuronosyltransferase</fullName>
    </submittedName>
</protein>
<dbReference type="OrthoDB" id="5869255at2759"/>
<name>A0A0R3Q1H9_ANGCS</name>
<organism evidence="4">
    <name type="scientific">Angiostrongylus costaricensis</name>
    <name type="common">Nematode worm</name>
    <dbReference type="NCBI Taxonomy" id="334426"/>
    <lineage>
        <taxon>Eukaryota</taxon>
        <taxon>Metazoa</taxon>
        <taxon>Ecdysozoa</taxon>
        <taxon>Nematoda</taxon>
        <taxon>Chromadorea</taxon>
        <taxon>Rhabditida</taxon>
        <taxon>Rhabditina</taxon>
        <taxon>Rhabditomorpha</taxon>
        <taxon>Strongyloidea</taxon>
        <taxon>Metastrongylidae</taxon>
        <taxon>Angiostrongylus</taxon>
    </lineage>
</organism>
<reference evidence="2 3" key="2">
    <citation type="submission" date="2018-11" db="EMBL/GenBank/DDBJ databases">
        <authorList>
            <consortium name="Pathogen Informatics"/>
        </authorList>
    </citation>
    <scope>NUCLEOTIDE SEQUENCE [LARGE SCALE GENOMIC DNA]</scope>
    <source>
        <strain evidence="2 3">Costa Rica</strain>
    </source>
</reference>
<evidence type="ECO:0000313" key="4">
    <source>
        <dbReference type="WBParaSite" id="ACOC_0001286701-mRNA-1"/>
    </source>
</evidence>
<proteinExistence type="predicted"/>
<evidence type="ECO:0000313" key="2">
    <source>
        <dbReference type="EMBL" id="VDM64453.1"/>
    </source>
</evidence>
<keyword evidence="1" id="KW-1133">Transmembrane helix</keyword>
<dbReference type="WBParaSite" id="ACOC_0001286701-mRNA-1">
    <property type="protein sequence ID" value="ACOC_0001286701-mRNA-1"/>
    <property type="gene ID" value="ACOC_0001286701"/>
</dbReference>
<gene>
    <name evidence="2" type="ORF">ACOC_LOCUS12868</name>
</gene>
<evidence type="ECO:0000313" key="3">
    <source>
        <dbReference type="Proteomes" id="UP000267027"/>
    </source>
</evidence>
<dbReference type="AlphaFoldDB" id="A0A0R3Q1H9"/>
<keyword evidence="1" id="KW-0812">Transmembrane</keyword>